<keyword evidence="2" id="KW-0732">Signal</keyword>
<evidence type="ECO:0000256" key="1">
    <source>
        <dbReference type="SAM" id="MobiDB-lite"/>
    </source>
</evidence>
<dbReference type="Gene3D" id="3.90.1580.10">
    <property type="entry name" value="paralog of FGE (formylglycine-generating enzyme)"/>
    <property type="match status" value="1"/>
</dbReference>
<dbReference type="GeneID" id="302998953"/>
<proteinExistence type="predicted"/>
<feature type="region of interest" description="Disordered" evidence="1">
    <location>
        <begin position="29"/>
        <end position="53"/>
    </location>
</feature>
<dbReference type="KEGG" id="tsu:Tresu_1812"/>
<keyword evidence="5" id="KW-1185">Reference proteome</keyword>
<organism evidence="4 5">
    <name type="scientific">Treponema succinifaciens (strain ATCC 33096 / DSM 2489 / 6091)</name>
    <dbReference type="NCBI Taxonomy" id="869209"/>
    <lineage>
        <taxon>Bacteria</taxon>
        <taxon>Pseudomonadati</taxon>
        <taxon>Spirochaetota</taxon>
        <taxon>Spirochaetia</taxon>
        <taxon>Spirochaetales</taxon>
        <taxon>Treponemataceae</taxon>
        <taxon>Treponema</taxon>
    </lineage>
</organism>
<feature type="domain" description="Sulfatase-modifying factor enzyme-like" evidence="3">
    <location>
        <begin position="58"/>
        <end position="311"/>
    </location>
</feature>
<feature type="signal peptide" evidence="2">
    <location>
        <begin position="1"/>
        <end position="21"/>
    </location>
</feature>
<evidence type="ECO:0000313" key="4">
    <source>
        <dbReference type="EMBL" id="AEB14703.1"/>
    </source>
</evidence>
<feature type="compositionally biased region" description="Gly residues" evidence="1">
    <location>
        <begin position="41"/>
        <end position="52"/>
    </location>
</feature>
<dbReference type="STRING" id="869209.Tresu_1812"/>
<dbReference type="HOGENOM" id="CLU_012431_2_1_12"/>
<evidence type="ECO:0000313" key="5">
    <source>
        <dbReference type="Proteomes" id="UP000006852"/>
    </source>
</evidence>
<dbReference type="PANTHER" id="PTHR23150">
    <property type="entry name" value="SULFATASE MODIFYING FACTOR 1, 2"/>
    <property type="match status" value="1"/>
</dbReference>
<feature type="chain" id="PRO_5003287252" evidence="2">
    <location>
        <begin position="22"/>
        <end position="314"/>
    </location>
</feature>
<reference evidence="5" key="2">
    <citation type="submission" date="2011-04" db="EMBL/GenBank/DDBJ databases">
        <title>The complete genome of chromosome of Treponema succinifaciens DSM 2489.</title>
        <authorList>
            <person name="Lucas S."/>
            <person name="Copeland A."/>
            <person name="Lapidus A."/>
            <person name="Bruce D."/>
            <person name="Goodwin L."/>
            <person name="Pitluck S."/>
            <person name="Peters L."/>
            <person name="Kyrpides N."/>
            <person name="Mavromatis K."/>
            <person name="Ivanova N."/>
            <person name="Ovchinnikova G."/>
            <person name="Teshima H."/>
            <person name="Detter J.C."/>
            <person name="Tapia R."/>
            <person name="Han C."/>
            <person name="Land M."/>
            <person name="Hauser L."/>
            <person name="Markowitz V."/>
            <person name="Cheng J.-F."/>
            <person name="Hugenholtz P."/>
            <person name="Woyke T."/>
            <person name="Wu D."/>
            <person name="Gronow S."/>
            <person name="Wellnitz S."/>
            <person name="Brambilla E."/>
            <person name="Klenk H.-P."/>
            <person name="Eisen J.A."/>
        </authorList>
    </citation>
    <scope>NUCLEOTIDE SEQUENCE [LARGE SCALE GENOMIC DNA]</scope>
    <source>
        <strain evidence="5">ATCC 33096 / DSM 2489 / 6091</strain>
    </source>
</reference>
<dbReference type="SUPFAM" id="SSF56436">
    <property type="entry name" value="C-type lectin-like"/>
    <property type="match status" value="1"/>
</dbReference>
<dbReference type="Proteomes" id="UP000006852">
    <property type="component" value="Chromosome"/>
</dbReference>
<dbReference type="PROSITE" id="PS51257">
    <property type="entry name" value="PROKAR_LIPOPROTEIN"/>
    <property type="match status" value="1"/>
</dbReference>
<dbReference type="InterPro" id="IPR016187">
    <property type="entry name" value="CTDL_fold"/>
</dbReference>
<sequence length="314" mass="34669">MKKFAKISAVLAAMAIAFSFAGCSDGSSGGGSDSSEITGGETSGGGTSGGSGEISKDFVKIPAVSITGSESWTPESEVFVSKRRLEIKSFWMSDHEVTQAEWKDVMGSTPSYMANVDGNPDNNPVNEVSWYDALVYCNKRSIKEGLTSCYKIKDSTDPDKWGKVPTKSDDTWNAVTCDWKANGYRLPTDAEWEWAARGGENYKYAGSDDIDDVAWYAKYEYEYDKGTREVKRKKPHGYVLYDMSGNVWEWCWDWWRENIPSDTPAEGVPSGSLRSLRGGSWCNYDNICSVDSRGIKAPSEGGNITGFRVVRSCE</sequence>
<gene>
    <name evidence="4" type="ordered locus">Tresu_1812</name>
</gene>
<dbReference type="PANTHER" id="PTHR23150:SF19">
    <property type="entry name" value="FORMYLGLYCINE-GENERATING ENZYME"/>
    <property type="match status" value="1"/>
</dbReference>
<evidence type="ECO:0000256" key="2">
    <source>
        <dbReference type="SAM" id="SignalP"/>
    </source>
</evidence>
<accession>F2NVX6</accession>
<dbReference type="InterPro" id="IPR051043">
    <property type="entry name" value="Sulfatase_Mod_Factor_Kinase"/>
</dbReference>
<dbReference type="OrthoDB" id="9812707at2"/>
<dbReference type="eggNOG" id="COG1262">
    <property type="taxonomic scope" value="Bacteria"/>
</dbReference>
<dbReference type="GO" id="GO:0120147">
    <property type="term" value="F:formylglycine-generating oxidase activity"/>
    <property type="evidence" value="ECO:0007669"/>
    <property type="project" value="TreeGrafter"/>
</dbReference>
<evidence type="ECO:0000259" key="3">
    <source>
        <dbReference type="Pfam" id="PF03781"/>
    </source>
</evidence>
<dbReference type="RefSeq" id="WP_013701984.1">
    <property type="nucleotide sequence ID" value="NC_015385.1"/>
</dbReference>
<dbReference type="EMBL" id="CP002631">
    <property type="protein sequence ID" value="AEB14703.1"/>
    <property type="molecule type" value="Genomic_DNA"/>
</dbReference>
<dbReference type="InterPro" id="IPR042095">
    <property type="entry name" value="SUMF_sf"/>
</dbReference>
<protein>
    <submittedName>
        <fullName evidence="4">Sulphatase-modifying factor protein</fullName>
    </submittedName>
</protein>
<name>F2NVX6_TRES6</name>
<reference evidence="4 5" key="1">
    <citation type="journal article" date="2011" name="Stand. Genomic Sci.">
        <title>Complete genome sequence of Treponema succinifaciens type strain (6091).</title>
        <authorList>
            <person name="Han C."/>
            <person name="Gronow S."/>
            <person name="Teshima H."/>
            <person name="Lapidus A."/>
            <person name="Nolan M."/>
            <person name="Lucas S."/>
            <person name="Hammon N."/>
            <person name="Deshpande S."/>
            <person name="Cheng J.F."/>
            <person name="Zeytun A."/>
            <person name="Tapia R."/>
            <person name="Goodwin L."/>
            <person name="Pitluck S."/>
            <person name="Liolios K."/>
            <person name="Pagani I."/>
            <person name="Ivanova N."/>
            <person name="Mavromatis K."/>
            <person name="Mikhailova N."/>
            <person name="Huntemann M."/>
            <person name="Pati A."/>
            <person name="Chen A."/>
            <person name="Palaniappan K."/>
            <person name="Land M."/>
            <person name="Hauser L."/>
            <person name="Brambilla E.M."/>
            <person name="Rohde M."/>
            <person name="Goker M."/>
            <person name="Woyke T."/>
            <person name="Bristow J."/>
            <person name="Eisen J.A."/>
            <person name="Markowitz V."/>
            <person name="Hugenholtz P."/>
            <person name="Kyrpides N.C."/>
            <person name="Klenk H.P."/>
            <person name="Detter J.C."/>
        </authorList>
    </citation>
    <scope>NUCLEOTIDE SEQUENCE [LARGE SCALE GENOMIC DNA]</scope>
    <source>
        <strain evidence="5">ATCC 33096 / DSM 2489 / 6091</strain>
    </source>
</reference>
<dbReference type="AlphaFoldDB" id="F2NVX6"/>
<dbReference type="Pfam" id="PF03781">
    <property type="entry name" value="FGE-sulfatase"/>
    <property type="match status" value="1"/>
</dbReference>
<dbReference type="InterPro" id="IPR005532">
    <property type="entry name" value="SUMF_dom"/>
</dbReference>